<accession>A0A4S4DXK8</accession>
<proteinExistence type="predicted"/>
<dbReference type="PANTHER" id="PTHR37211:SF1">
    <property type="entry name" value="EXPRESSED PROTEIN"/>
    <property type="match status" value="1"/>
</dbReference>
<dbReference type="PANTHER" id="PTHR37211">
    <property type="entry name" value="EXPRESSED PROTEIN"/>
    <property type="match status" value="1"/>
</dbReference>
<organism evidence="2 3">
    <name type="scientific">Camellia sinensis var. sinensis</name>
    <name type="common">China tea</name>
    <dbReference type="NCBI Taxonomy" id="542762"/>
    <lineage>
        <taxon>Eukaryota</taxon>
        <taxon>Viridiplantae</taxon>
        <taxon>Streptophyta</taxon>
        <taxon>Embryophyta</taxon>
        <taxon>Tracheophyta</taxon>
        <taxon>Spermatophyta</taxon>
        <taxon>Magnoliopsida</taxon>
        <taxon>eudicotyledons</taxon>
        <taxon>Gunneridae</taxon>
        <taxon>Pentapetalae</taxon>
        <taxon>asterids</taxon>
        <taxon>Ericales</taxon>
        <taxon>Theaceae</taxon>
        <taxon>Camellia</taxon>
    </lineage>
</organism>
<dbReference type="EMBL" id="SDRB02009544">
    <property type="protein sequence ID" value="THG08139.1"/>
    <property type="molecule type" value="Genomic_DNA"/>
</dbReference>
<keyword evidence="3" id="KW-1185">Reference proteome</keyword>
<evidence type="ECO:0000313" key="2">
    <source>
        <dbReference type="EMBL" id="THG08139.1"/>
    </source>
</evidence>
<dbReference type="SUPFAM" id="SSF53335">
    <property type="entry name" value="S-adenosyl-L-methionine-dependent methyltransferases"/>
    <property type="match status" value="1"/>
</dbReference>
<feature type="compositionally biased region" description="Polar residues" evidence="1">
    <location>
        <begin position="214"/>
        <end position="226"/>
    </location>
</feature>
<dbReference type="AlphaFoldDB" id="A0A4S4DXK8"/>
<dbReference type="Proteomes" id="UP000306102">
    <property type="component" value="Unassembled WGS sequence"/>
</dbReference>
<sequence length="586" mass="66763">MQMYQAYRRQVRDCLLRLTPDLSKYSILAREFIHYCLRGTSALLAGVRLITQPNTTSAREFSSSREAADRDLSVSERDVSSSMTELLSVLTAESSLTVYRKLRNLLTDIVECIVCGLRKNHYSQCPIDNSKISDILRRRQWEGRSEMGKQGKKQRHHHQNKASRRGGAFFNPEDDEDQQYPLGPPSSSASKLTLSDDDKQSEEEEAEAEEESQNDQNPSNGDIPSKFSLYQQSVQSPKGDISYLQKFFLMYVGGRLPLHLQEDFCGTALLSYDNFIFFMLKIWLGIDWHVATDFSSEWLRSDSRRTAVGLDLDLEALNWCMEENINKIGADGYSRISLFHGNVLHPHESQLVKFDNQYLVGNITPNDNEDDGSETAPPDSTVQESPSGFNNGKLMKDFPLPARDIVCAFNYSCCCLHSRIELLSYFKHARNALSRKGGIFVMDLYGGTSSECELRMQRKFPNFTYVWEQAGFDIIQRKTRISLHFHLQKQQKKLRHAFSYSWRLWSLPEIKDCLEEAGFQSVHFWIREMPNAGEIRSMEGFGSGRDVKYEEVSSFDQQDSWNAYIVEVVVGRDGDSSGGGNIGGVG</sequence>
<dbReference type="InterPro" id="IPR029063">
    <property type="entry name" value="SAM-dependent_MTases_sf"/>
</dbReference>
<feature type="compositionally biased region" description="Basic residues" evidence="1">
    <location>
        <begin position="150"/>
        <end position="164"/>
    </location>
</feature>
<evidence type="ECO:0000313" key="3">
    <source>
        <dbReference type="Proteomes" id="UP000306102"/>
    </source>
</evidence>
<comment type="caution">
    <text evidence="2">The sequence shown here is derived from an EMBL/GenBank/DDBJ whole genome shotgun (WGS) entry which is preliminary data.</text>
</comment>
<gene>
    <name evidence="2" type="ORF">TEA_024955</name>
</gene>
<feature type="compositionally biased region" description="Acidic residues" evidence="1">
    <location>
        <begin position="199"/>
        <end position="213"/>
    </location>
</feature>
<name>A0A4S4DXK8_CAMSN</name>
<evidence type="ECO:0000256" key="1">
    <source>
        <dbReference type="SAM" id="MobiDB-lite"/>
    </source>
</evidence>
<feature type="compositionally biased region" description="Polar residues" evidence="1">
    <location>
        <begin position="378"/>
        <end position="390"/>
    </location>
</feature>
<dbReference type="Gene3D" id="3.40.50.150">
    <property type="entry name" value="Vaccinia Virus protein VP39"/>
    <property type="match status" value="1"/>
</dbReference>
<feature type="region of interest" description="Disordered" evidence="1">
    <location>
        <begin position="365"/>
        <end position="390"/>
    </location>
</feature>
<feature type="region of interest" description="Disordered" evidence="1">
    <location>
        <begin position="143"/>
        <end position="226"/>
    </location>
</feature>
<reference evidence="2 3" key="1">
    <citation type="journal article" date="2018" name="Proc. Natl. Acad. Sci. U.S.A.">
        <title>Draft genome sequence of Camellia sinensis var. sinensis provides insights into the evolution of the tea genome and tea quality.</title>
        <authorList>
            <person name="Wei C."/>
            <person name="Yang H."/>
            <person name="Wang S."/>
            <person name="Zhao J."/>
            <person name="Liu C."/>
            <person name="Gao L."/>
            <person name="Xia E."/>
            <person name="Lu Y."/>
            <person name="Tai Y."/>
            <person name="She G."/>
            <person name="Sun J."/>
            <person name="Cao H."/>
            <person name="Tong W."/>
            <person name="Gao Q."/>
            <person name="Li Y."/>
            <person name="Deng W."/>
            <person name="Jiang X."/>
            <person name="Wang W."/>
            <person name="Chen Q."/>
            <person name="Zhang S."/>
            <person name="Li H."/>
            <person name="Wu J."/>
            <person name="Wang P."/>
            <person name="Li P."/>
            <person name="Shi C."/>
            <person name="Zheng F."/>
            <person name="Jian J."/>
            <person name="Huang B."/>
            <person name="Shan D."/>
            <person name="Shi M."/>
            <person name="Fang C."/>
            <person name="Yue Y."/>
            <person name="Li F."/>
            <person name="Li D."/>
            <person name="Wei S."/>
            <person name="Han B."/>
            <person name="Jiang C."/>
            <person name="Yin Y."/>
            <person name="Xia T."/>
            <person name="Zhang Z."/>
            <person name="Bennetzen J.L."/>
            <person name="Zhao S."/>
            <person name="Wan X."/>
        </authorList>
    </citation>
    <scope>NUCLEOTIDE SEQUENCE [LARGE SCALE GENOMIC DNA]</scope>
    <source>
        <strain evidence="3">cv. Shuchazao</strain>
        <tissue evidence="2">Leaf</tissue>
    </source>
</reference>
<dbReference type="Gene3D" id="2.20.25.110">
    <property type="entry name" value="S-adenosyl-L-methionine-dependent methyltransferases"/>
    <property type="match status" value="1"/>
</dbReference>
<protein>
    <submittedName>
        <fullName evidence="2">Uncharacterized protein</fullName>
    </submittedName>
</protein>